<dbReference type="Proteomes" id="UP001151760">
    <property type="component" value="Unassembled WGS sequence"/>
</dbReference>
<protein>
    <submittedName>
        <fullName evidence="2">Uncharacterized protein</fullName>
    </submittedName>
</protein>
<organism evidence="2 3">
    <name type="scientific">Tanacetum coccineum</name>
    <dbReference type="NCBI Taxonomy" id="301880"/>
    <lineage>
        <taxon>Eukaryota</taxon>
        <taxon>Viridiplantae</taxon>
        <taxon>Streptophyta</taxon>
        <taxon>Embryophyta</taxon>
        <taxon>Tracheophyta</taxon>
        <taxon>Spermatophyta</taxon>
        <taxon>Magnoliopsida</taxon>
        <taxon>eudicotyledons</taxon>
        <taxon>Gunneridae</taxon>
        <taxon>Pentapetalae</taxon>
        <taxon>asterids</taxon>
        <taxon>campanulids</taxon>
        <taxon>Asterales</taxon>
        <taxon>Asteraceae</taxon>
        <taxon>Asteroideae</taxon>
        <taxon>Anthemideae</taxon>
        <taxon>Anthemidinae</taxon>
        <taxon>Tanacetum</taxon>
    </lineage>
</organism>
<proteinExistence type="predicted"/>
<feature type="compositionally biased region" description="Basic and acidic residues" evidence="1">
    <location>
        <begin position="504"/>
        <end position="522"/>
    </location>
</feature>
<gene>
    <name evidence="2" type="ORF">Tco_0856374</name>
</gene>
<sequence length="1018" mass="115577">MRIDPKKTPKEPTYQVVLDSLALSPLYPAFLITAEVLEIYMHPFWHTITKSKTSSSYKLPNQEFDTPPSDEEIVTFIKELGHKGDTKSVTEVVVDQMHQPWRTFATIINRCLSGKTSMYGALHPEGMTNQQMRNSPAYKTYLAFATGAATPKKARKFKKHASPSKKKSLVAVEETAEKPKKALAKTDRSNGIELPSKAALLKEAQLKKAITRSKQETNIHQAGGSILGDSDDDNNDDDQQSDDERTKSDDDDKAADLNKTNDEEEDEFVHTPDKYVPTDDENVDDEEYDRINKEMYDDVNVELKDAEPANEEKGDEEMTHAEQVNTEHEEVSQEVAGDQVKDDAQETVTAALAPQKTKVPLQSSSISSDYATKFLNFDNIPSGDTEIISMMDIKVQHENLSIKTSPLLTVPVTVILETSSAPATTIPLPILPFIPLQQQSTLIPTPTATEATTSTNVIPDSTTLLLFIKDFLTWKTKHTADLIKEHSVPANVVKKLKQQYKPQKSVEDNRKVKMKQETKQQEPKYTITSSDSAELQEFDQKRTLFKTMTKTKSFNKNTKHKALYHALIESILEDEDAMDKGVVDKSKKRKPNDADKDEGPPARPDQRLKRKKTGKELEPSKKAKSTGTSKGTTKSQLKSTGNSTQAEETMFKAGDTQVPQNQRDDMDNTDEPPIVNVNLKVWFKKTERPPTPDPEWNEGKTVDNKPTQKWLSDLAKVENSSKTFDDLMSTLIDFSAFVMNRLQISDLTQDILNNPEGDKYPFELSKPLPLIQSRNRQIVSVDYFFKNYLACLQGESTGRTYTTSLTKTKAAKYDLPGIEDMVPNLWSLIKVAYNKHALLGTSHWGPKRQRFYRYDSKRVSKHDVYSTKRILAMTNVKVNNRLFNLDGDVIVHLAAALRMVTRRIVIQKRVEDLQLGVESYQKKLNVFKPKTREEDLSRRTPYTTLSDPQGVIYEDKLNKKRLMRFDELHKFSDSTLQSVRDTLHDMAMNLRMGYNKAMPKRRWSHLDKTRSHIMVILS</sequence>
<feature type="compositionally biased region" description="Acidic residues" evidence="1">
    <location>
        <begin position="229"/>
        <end position="241"/>
    </location>
</feature>
<feature type="region of interest" description="Disordered" evidence="1">
    <location>
        <begin position="154"/>
        <end position="190"/>
    </location>
</feature>
<feature type="compositionally biased region" description="Low complexity" evidence="1">
    <location>
        <begin position="625"/>
        <end position="641"/>
    </location>
</feature>
<keyword evidence="3" id="KW-1185">Reference proteome</keyword>
<reference evidence="2" key="2">
    <citation type="submission" date="2022-01" db="EMBL/GenBank/DDBJ databases">
        <authorList>
            <person name="Yamashiro T."/>
            <person name="Shiraishi A."/>
            <person name="Satake H."/>
            <person name="Nakayama K."/>
        </authorList>
    </citation>
    <scope>NUCLEOTIDE SEQUENCE</scope>
</reference>
<feature type="region of interest" description="Disordered" evidence="1">
    <location>
        <begin position="582"/>
        <end position="673"/>
    </location>
</feature>
<feature type="compositionally biased region" description="Basic residues" evidence="1">
    <location>
        <begin position="154"/>
        <end position="168"/>
    </location>
</feature>
<comment type="caution">
    <text evidence="2">The sequence shown here is derived from an EMBL/GenBank/DDBJ whole genome shotgun (WGS) entry which is preliminary data.</text>
</comment>
<feature type="compositionally biased region" description="Basic and acidic residues" evidence="1">
    <location>
        <begin position="582"/>
        <end position="607"/>
    </location>
</feature>
<name>A0ABQ5B599_9ASTR</name>
<evidence type="ECO:0000256" key="1">
    <source>
        <dbReference type="SAM" id="MobiDB-lite"/>
    </source>
</evidence>
<feature type="compositionally biased region" description="Basic and acidic residues" evidence="1">
    <location>
        <begin position="175"/>
        <end position="190"/>
    </location>
</feature>
<evidence type="ECO:0000313" key="3">
    <source>
        <dbReference type="Proteomes" id="UP001151760"/>
    </source>
</evidence>
<feature type="region of interest" description="Disordered" evidence="1">
    <location>
        <begin position="499"/>
        <end position="533"/>
    </location>
</feature>
<evidence type="ECO:0000313" key="2">
    <source>
        <dbReference type="EMBL" id="GJT09332.1"/>
    </source>
</evidence>
<feature type="compositionally biased region" description="Basic and acidic residues" evidence="1">
    <location>
        <begin position="242"/>
        <end position="261"/>
    </location>
</feature>
<dbReference type="EMBL" id="BQNB010012899">
    <property type="protein sequence ID" value="GJT09332.1"/>
    <property type="molecule type" value="Genomic_DNA"/>
</dbReference>
<feature type="region of interest" description="Disordered" evidence="1">
    <location>
        <begin position="211"/>
        <end position="284"/>
    </location>
</feature>
<feature type="compositionally biased region" description="Basic and acidic residues" evidence="1">
    <location>
        <begin position="268"/>
        <end position="277"/>
    </location>
</feature>
<accession>A0ABQ5B599</accession>
<reference evidence="2" key="1">
    <citation type="journal article" date="2022" name="Int. J. Mol. Sci.">
        <title>Draft Genome of Tanacetum Coccineum: Genomic Comparison of Closely Related Tanacetum-Family Plants.</title>
        <authorList>
            <person name="Yamashiro T."/>
            <person name="Shiraishi A."/>
            <person name="Nakayama K."/>
            <person name="Satake H."/>
        </authorList>
    </citation>
    <scope>NUCLEOTIDE SEQUENCE</scope>
</reference>